<evidence type="ECO:0000256" key="1">
    <source>
        <dbReference type="ARBA" id="ARBA00001924"/>
    </source>
</evidence>
<dbReference type="GO" id="GO:0020037">
    <property type="term" value="F:heme binding"/>
    <property type="evidence" value="ECO:0007669"/>
    <property type="project" value="TreeGrafter"/>
</dbReference>
<dbReference type="SUPFAM" id="SSF56524">
    <property type="entry name" value="Oxidoreductase molybdopterin-binding domain"/>
    <property type="match status" value="1"/>
</dbReference>
<feature type="domain" description="Oxidoreductase molybdopterin-binding" evidence="5">
    <location>
        <begin position="131"/>
        <end position="314"/>
    </location>
</feature>
<dbReference type="KEGG" id="hir:HETIRDRAFT_317013"/>
<dbReference type="RefSeq" id="XP_009546134.1">
    <property type="nucleotide sequence ID" value="XM_009547839.1"/>
</dbReference>
<dbReference type="PANTHER" id="PTHR19372:SF6">
    <property type="entry name" value="SULFITE OXIDASE"/>
    <property type="match status" value="1"/>
</dbReference>
<evidence type="ECO:0000313" key="7">
    <source>
        <dbReference type="EMBL" id="ETW81491.1"/>
    </source>
</evidence>
<evidence type="ECO:0000313" key="8">
    <source>
        <dbReference type="Proteomes" id="UP000030671"/>
    </source>
</evidence>
<dbReference type="Gene3D" id="2.60.40.650">
    <property type="match status" value="1"/>
</dbReference>
<dbReference type="AlphaFoldDB" id="W4K8U8"/>
<keyword evidence="8" id="KW-1185">Reference proteome</keyword>
<accession>W4K8U8</accession>
<sequence length="515" mass="58685">MATEDTWKGVSLSKLFPEETAGMKGYIEWERYPDRKAVARDILNAKTFDDCPEFQIDPLPKTNPVLIGHRWKQYHEALGLRRIVDFSWETVLREKPDMIHLLDFPYNGETPRPQLMQGKITDNKFHFIRNHGGVPDIEEDAFELEIGGLVNEPVILSMKDLKDPNNFPQTEVTITLQCSGTRRIEQIQQYPGDGDELINAPWGEGAIGTAVYRGVSLKKVLKIACGGVQPECQHLEFIGADTYFKKGDIFNYAVSVPYRKVRMSEEVLLAWEMNGEPLPKIHGYPLRVVVAGYIGARSCKWVTRINALAEPSMGPVQSQEYLYYAFQIGKQNAKYSNGFSIQAMPVSSAIIFPQDKQVIVHDGSIELQGWAYSGGGNWVERVEVSPDGGHVWYAVEQENMTDKHYHAWRLWKISIPVDAEGWVEFCVRTWDSSNNTQPTYVRSAWNWDLHVTSSCHRVKTYSINMSRPATQERLKLIKAHGGSGFEPLSQPLHFSLENKEDYLRMVRKCPREPSS</sequence>
<dbReference type="OrthoDB" id="10051395at2759"/>
<dbReference type="Gene3D" id="3.90.420.10">
    <property type="entry name" value="Oxidoreductase, molybdopterin-binding domain"/>
    <property type="match status" value="1"/>
</dbReference>
<dbReference type="PANTHER" id="PTHR19372">
    <property type="entry name" value="SULFITE REDUCTASE"/>
    <property type="match status" value="1"/>
</dbReference>
<dbReference type="GO" id="GO:0043546">
    <property type="term" value="F:molybdopterin cofactor binding"/>
    <property type="evidence" value="ECO:0007669"/>
    <property type="project" value="TreeGrafter"/>
</dbReference>
<dbReference type="EMBL" id="KI925458">
    <property type="protein sequence ID" value="ETW81491.1"/>
    <property type="molecule type" value="Genomic_DNA"/>
</dbReference>
<protein>
    <recommendedName>
        <fullName evidence="9">Molybdopterin binding oxidoreductase</fullName>
    </recommendedName>
</protein>
<evidence type="ECO:0000259" key="5">
    <source>
        <dbReference type="Pfam" id="PF00174"/>
    </source>
</evidence>
<dbReference type="GO" id="GO:0008482">
    <property type="term" value="F:sulfite oxidase activity"/>
    <property type="evidence" value="ECO:0007669"/>
    <property type="project" value="TreeGrafter"/>
</dbReference>
<comment type="cofactor">
    <cofactor evidence="1">
        <name>Mo-molybdopterin</name>
        <dbReference type="ChEBI" id="CHEBI:71302"/>
    </cofactor>
</comment>
<organism evidence="7 8">
    <name type="scientific">Heterobasidion irregulare (strain TC 32-1)</name>
    <dbReference type="NCBI Taxonomy" id="747525"/>
    <lineage>
        <taxon>Eukaryota</taxon>
        <taxon>Fungi</taxon>
        <taxon>Dikarya</taxon>
        <taxon>Basidiomycota</taxon>
        <taxon>Agaricomycotina</taxon>
        <taxon>Agaricomycetes</taxon>
        <taxon>Russulales</taxon>
        <taxon>Bondarzewiaceae</taxon>
        <taxon>Heterobasidion</taxon>
        <taxon>Heterobasidion annosum species complex</taxon>
    </lineage>
</organism>
<evidence type="ECO:0000256" key="3">
    <source>
        <dbReference type="ARBA" id="ARBA00022723"/>
    </source>
</evidence>
<keyword evidence="4" id="KW-0560">Oxidoreductase</keyword>
<dbReference type="STRING" id="747525.W4K8U8"/>
<dbReference type="HOGENOM" id="CLU_030575_0_0_1"/>
<proteinExistence type="predicted"/>
<reference evidence="7 8" key="1">
    <citation type="journal article" date="2012" name="New Phytol.">
        <title>Insight into trade-off between wood decay and parasitism from the genome of a fungal forest pathogen.</title>
        <authorList>
            <person name="Olson A."/>
            <person name="Aerts A."/>
            <person name="Asiegbu F."/>
            <person name="Belbahri L."/>
            <person name="Bouzid O."/>
            <person name="Broberg A."/>
            <person name="Canback B."/>
            <person name="Coutinho P.M."/>
            <person name="Cullen D."/>
            <person name="Dalman K."/>
            <person name="Deflorio G."/>
            <person name="van Diepen L.T."/>
            <person name="Dunand C."/>
            <person name="Duplessis S."/>
            <person name="Durling M."/>
            <person name="Gonthier P."/>
            <person name="Grimwood J."/>
            <person name="Fossdal C.G."/>
            <person name="Hansson D."/>
            <person name="Henrissat B."/>
            <person name="Hietala A."/>
            <person name="Himmelstrand K."/>
            <person name="Hoffmeister D."/>
            <person name="Hogberg N."/>
            <person name="James T.Y."/>
            <person name="Karlsson M."/>
            <person name="Kohler A."/>
            <person name="Kues U."/>
            <person name="Lee Y.H."/>
            <person name="Lin Y.C."/>
            <person name="Lind M."/>
            <person name="Lindquist E."/>
            <person name="Lombard V."/>
            <person name="Lucas S."/>
            <person name="Lunden K."/>
            <person name="Morin E."/>
            <person name="Murat C."/>
            <person name="Park J."/>
            <person name="Raffaello T."/>
            <person name="Rouze P."/>
            <person name="Salamov A."/>
            <person name="Schmutz J."/>
            <person name="Solheim H."/>
            <person name="Stahlberg J."/>
            <person name="Velez H."/>
            <person name="de Vries R.P."/>
            <person name="Wiebenga A."/>
            <person name="Woodward S."/>
            <person name="Yakovlev I."/>
            <person name="Garbelotto M."/>
            <person name="Martin F."/>
            <person name="Grigoriev I.V."/>
            <person name="Stenlid J."/>
        </authorList>
    </citation>
    <scope>NUCLEOTIDE SEQUENCE [LARGE SCALE GENOMIC DNA]</scope>
    <source>
        <strain evidence="7 8">TC 32-1</strain>
    </source>
</reference>
<dbReference type="CDD" id="cd02110">
    <property type="entry name" value="SO_family_Moco_dimer"/>
    <property type="match status" value="1"/>
</dbReference>
<dbReference type="InParanoid" id="W4K8U8"/>
<dbReference type="PRINTS" id="PR00407">
    <property type="entry name" value="EUMOPTERIN"/>
</dbReference>
<dbReference type="Pfam" id="PF03404">
    <property type="entry name" value="Mo-co_dimer"/>
    <property type="match status" value="1"/>
</dbReference>
<evidence type="ECO:0000259" key="6">
    <source>
        <dbReference type="Pfam" id="PF03404"/>
    </source>
</evidence>
<dbReference type="GO" id="GO:0006790">
    <property type="term" value="P:sulfur compound metabolic process"/>
    <property type="evidence" value="ECO:0007669"/>
    <property type="project" value="TreeGrafter"/>
</dbReference>
<dbReference type="GO" id="GO:0005739">
    <property type="term" value="C:mitochondrion"/>
    <property type="evidence" value="ECO:0007669"/>
    <property type="project" value="TreeGrafter"/>
</dbReference>
<keyword evidence="2" id="KW-0500">Molybdenum</keyword>
<dbReference type="Pfam" id="PF00174">
    <property type="entry name" value="Oxidored_molyb"/>
    <property type="match status" value="1"/>
</dbReference>
<evidence type="ECO:0000256" key="2">
    <source>
        <dbReference type="ARBA" id="ARBA00022505"/>
    </source>
</evidence>
<dbReference type="GeneID" id="20670383"/>
<dbReference type="FunFam" id="3.90.420.10:FF:000002">
    <property type="entry name" value="sulfite oxidase, mitochondrial"/>
    <property type="match status" value="1"/>
</dbReference>
<dbReference type="SUPFAM" id="SSF81296">
    <property type="entry name" value="E set domains"/>
    <property type="match status" value="1"/>
</dbReference>
<dbReference type="Proteomes" id="UP000030671">
    <property type="component" value="Unassembled WGS sequence"/>
</dbReference>
<dbReference type="eggNOG" id="KOG0535">
    <property type="taxonomic scope" value="Eukaryota"/>
</dbReference>
<feature type="domain" description="Moybdenum cofactor oxidoreductase dimerisation" evidence="6">
    <location>
        <begin position="340"/>
        <end position="460"/>
    </location>
</feature>
<dbReference type="GO" id="GO:0030151">
    <property type="term" value="F:molybdenum ion binding"/>
    <property type="evidence" value="ECO:0007669"/>
    <property type="project" value="InterPro"/>
</dbReference>
<evidence type="ECO:0000256" key="4">
    <source>
        <dbReference type="ARBA" id="ARBA00023002"/>
    </source>
</evidence>
<dbReference type="InterPro" id="IPR000572">
    <property type="entry name" value="OxRdtase_Mopterin-bd_dom"/>
</dbReference>
<dbReference type="InterPro" id="IPR036374">
    <property type="entry name" value="OxRdtase_Mopterin-bd_sf"/>
</dbReference>
<name>W4K8U8_HETIT</name>
<dbReference type="InterPro" id="IPR005066">
    <property type="entry name" value="MoCF_OxRdtse_dimer"/>
</dbReference>
<keyword evidence="3" id="KW-0479">Metal-binding</keyword>
<gene>
    <name evidence="7" type="ORF">HETIRDRAFT_317013</name>
</gene>
<dbReference type="InterPro" id="IPR008335">
    <property type="entry name" value="Mopterin_OxRdtase_euk"/>
</dbReference>
<evidence type="ECO:0008006" key="9">
    <source>
        <dbReference type="Google" id="ProtNLM"/>
    </source>
</evidence>
<dbReference type="InterPro" id="IPR014756">
    <property type="entry name" value="Ig_E-set"/>
</dbReference>